<dbReference type="FunFam" id="3.90.640.10:FF:000003">
    <property type="entry name" value="Molecular chaperone DnaK"/>
    <property type="match status" value="1"/>
</dbReference>
<dbReference type="NCBIfam" id="NF001413">
    <property type="entry name" value="PRK00290.1"/>
    <property type="match status" value="1"/>
</dbReference>
<evidence type="ECO:0000256" key="5">
    <source>
        <dbReference type="ARBA" id="ARBA00023016"/>
    </source>
</evidence>
<evidence type="ECO:0000256" key="7">
    <source>
        <dbReference type="HAMAP-Rule" id="MF_00332"/>
    </source>
</evidence>
<comment type="similarity">
    <text evidence="1 7 8">Belongs to the heat shock protein 70 family.</text>
</comment>
<dbReference type="FunFam" id="1.20.1270.10:FF:000001">
    <property type="entry name" value="Molecular chaperone DnaK"/>
    <property type="match status" value="1"/>
</dbReference>
<accession>A0A2M6WVE4</accession>
<dbReference type="FunFam" id="2.60.34.10:FF:000014">
    <property type="entry name" value="Chaperone protein DnaK HSP70"/>
    <property type="match status" value="1"/>
</dbReference>
<dbReference type="PANTHER" id="PTHR19375">
    <property type="entry name" value="HEAT SHOCK PROTEIN 70KDA"/>
    <property type="match status" value="1"/>
</dbReference>
<dbReference type="SUPFAM" id="SSF53067">
    <property type="entry name" value="Actin-like ATPase domain"/>
    <property type="match status" value="2"/>
</dbReference>
<dbReference type="Gene3D" id="3.90.640.10">
    <property type="entry name" value="Actin, Chain A, domain 4"/>
    <property type="match status" value="1"/>
</dbReference>
<proteinExistence type="evidence at transcript level"/>
<evidence type="ECO:0000256" key="4">
    <source>
        <dbReference type="ARBA" id="ARBA00022840"/>
    </source>
</evidence>
<dbReference type="PROSITE" id="PS00297">
    <property type="entry name" value="HSP70_1"/>
    <property type="match status" value="1"/>
</dbReference>
<feature type="compositionally biased region" description="Low complexity" evidence="9">
    <location>
        <begin position="601"/>
        <end position="613"/>
    </location>
</feature>
<dbReference type="Gene3D" id="1.20.1270.10">
    <property type="match status" value="1"/>
</dbReference>
<dbReference type="CDD" id="cd10234">
    <property type="entry name" value="ASKHA_NBD_HSP70_DnaK-like"/>
    <property type="match status" value="1"/>
</dbReference>
<dbReference type="InterPro" id="IPR029048">
    <property type="entry name" value="HSP70_C_sf"/>
</dbReference>
<evidence type="ECO:0000256" key="3">
    <source>
        <dbReference type="ARBA" id="ARBA00022741"/>
    </source>
</evidence>
<dbReference type="InterPro" id="IPR043129">
    <property type="entry name" value="ATPase_NBD"/>
</dbReference>
<evidence type="ECO:0000256" key="9">
    <source>
        <dbReference type="SAM" id="MobiDB-lite"/>
    </source>
</evidence>
<dbReference type="Pfam" id="PF00012">
    <property type="entry name" value="HSP70"/>
    <property type="match status" value="1"/>
</dbReference>
<comment type="caution">
    <text evidence="10">The sequence shown here is derived from an EMBL/GenBank/DDBJ whole genome shotgun (WGS) entry which is preliminary data.</text>
</comment>
<evidence type="ECO:0000256" key="8">
    <source>
        <dbReference type="RuleBase" id="RU003322"/>
    </source>
</evidence>
<sequence>MSKFLGIDLGTTNSAMAIIEGGEPIIIENAEGVRTTPSIVAISKTKERLVGLIAKRQAVTNPKNTIFGIKRYIGHRFEDAEIQKDEKTAPFDISKSSDGGVLVNLGGKEYRPEEISAMILQKLKNDVEARLGYKINEAVITVPAYFNDSQRKATKDAGKIAGLDVKRIINEPTAAALAYGFNKKKDEKIVVFDFGGGTFDISILEIGDGVIEVKSTDGDSHMGGRDIDQKIIKWIANEFKKESGINITTDSLALQRLDEAAEKAKHELSSTTETEINIPFITSDSSGPKHLLLKMTRATLEELAREFIDRSIEITNRAMKASPFGISDINEIILVGGQTRMPAISKAVKDLFGKEPNKSINPDEVVALGAAIQAGIMQGDVKDVLLLDVIPLSLGIETLGSVATKLIDKNSTIPTSKSQVFSTAIDNQTSVEIHIVQGERPMATDNKSLGRFILDGIPPSPRGVPQIEVSFDVDANGILNVKAKDKLSGKEQSIKIEASSGLTEADIEKMKKDAQIHESEDVKKKETIEARNFAEQIIYTAEKALKDAEGKISEDIKNGVQNKIEELKKVKDGNDTQAIKSASEELSKEMQKIGEAIAKAQPQQPQGGEQTQTENKEGNVREAEFKEKKDEDKKDDQNLNDK</sequence>
<dbReference type="AlphaFoldDB" id="A0A2M6WVE4"/>
<organism evidence="10 11">
    <name type="scientific">Candidatus Campbellbacteria bacterium CG10_big_fil_rev_8_21_14_0_10_35_52</name>
    <dbReference type="NCBI Taxonomy" id="1974527"/>
    <lineage>
        <taxon>Bacteria</taxon>
        <taxon>Candidatus Campbelliibacteriota</taxon>
    </lineage>
</organism>
<dbReference type="InterPro" id="IPR018181">
    <property type="entry name" value="Heat_shock_70_CS"/>
</dbReference>
<dbReference type="InterPro" id="IPR029047">
    <property type="entry name" value="HSP70_peptide-bd_sf"/>
</dbReference>
<dbReference type="Gene3D" id="3.30.420.40">
    <property type="match status" value="2"/>
</dbReference>
<evidence type="ECO:0000256" key="1">
    <source>
        <dbReference type="ARBA" id="ARBA00007381"/>
    </source>
</evidence>
<dbReference type="InterPro" id="IPR013126">
    <property type="entry name" value="Hsp_70_fam"/>
</dbReference>
<evidence type="ECO:0000256" key="6">
    <source>
        <dbReference type="ARBA" id="ARBA00023186"/>
    </source>
</evidence>
<dbReference type="EMBL" id="PFAA01000029">
    <property type="protein sequence ID" value="PIT96758.1"/>
    <property type="molecule type" value="Genomic_DNA"/>
</dbReference>
<comment type="induction">
    <text evidence="7">By stress conditions e.g. heat shock.</text>
</comment>
<dbReference type="GO" id="GO:0005524">
    <property type="term" value="F:ATP binding"/>
    <property type="evidence" value="ECO:0007669"/>
    <property type="project" value="UniProtKB-UniRule"/>
</dbReference>
<dbReference type="SUPFAM" id="SSF100920">
    <property type="entry name" value="Heat shock protein 70kD (HSP70), peptide-binding domain"/>
    <property type="match status" value="1"/>
</dbReference>
<feature type="compositionally biased region" description="Basic and acidic residues" evidence="9">
    <location>
        <begin position="582"/>
        <end position="592"/>
    </location>
</feature>
<keyword evidence="2 7" id="KW-0597">Phosphoprotein</keyword>
<evidence type="ECO:0000313" key="11">
    <source>
        <dbReference type="Proteomes" id="UP000230481"/>
    </source>
</evidence>
<dbReference type="InterPro" id="IPR012725">
    <property type="entry name" value="Chaperone_DnaK"/>
</dbReference>
<protein>
    <recommendedName>
        <fullName evidence="7">Chaperone protein DnaK</fullName>
    </recommendedName>
    <alternativeName>
        <fullName evidence="7">HSP70</fullName>
    </alternativeName>
    <alternativeName>
        <fullName evidence="7">Heat shock 70 kDa protein</fullName>
    </alternativeName>
    <alternativeName>
        <fullName evidence="7">Heat shock protein 70</fullName>
    </alternativeName>
</protein>
<dbReference type="HAMAP" id="MF_00332">
    <property type="entry name" value="DnaK"/>
    <property type="match status" value="1"/>
</dbReference>
<dbReference type="PROSITE" id="PS00329">
    <property type="entry name" value="HSP70_2"/>
    <property type="match status" value="1"/>
</dbReference>
<evidence type="ECO:0000313" key="10">
    <source>
        <dbReference type="EMBL" id="PIT96758.1"/>
    </source>
</evidence>
<name>A0A2M6WVE4_9BACT</name>
<evidence type="ECO:0000256" key="2">
    <source>
        <dbReference type="ARBA" id="ARBA00022553"/>
    </source>
</evidence>
<dbReference type="PRINTS" id="PR00301">
    <property type="entry name" value="HEATSHOCK70"/>
</dbReference>
<keyword evidence="6 7" id="KW-0143">Chaperone</keyword>
<reference evidence="11" key="1">
    <citation type="submission" date="2017-09" db="EMBL/GenBank/DDBJ databases">
        <title>Depth-based differentiation of microbial function through sediment-hosted aquifers and enrichment of novel symbionts in the deep terrestrial subsurface.</title>
        <authorList>
            <person name="Probst A.J."/>
            <person name="Ladd B."/>
            <person name="Jarett J.K."/>
            <person name="Geller-Mcgrath D.E."/>
            <person name="Sieber C.M.K."/>
            <person name="Emerson J.B."/>
            <person name="Anantharaman K."/>
            <person name="Thomas B.C."/>
            <person name="Malmstrom R."/>
            <person name="Stieglmeier M."/>
            <person name="Klingl A."/>
            <person name="Woyke T."/>
            <person name="Ryan C.M."/>
            <person name="Banfield J.F."/>
        </authorList>
    </citation>
    <scope>NUCLEOTIDE SEQUENCE [LARGE SCALE GENOMIC DNA]</scope>
</reference>
<feature type="region of interest" description="Disordered" evidence="9">
    <location>
        <begin position="582"/>
        <end position="642"/>
    </location>
</feature>
<feature type="modified residue" description="Phosphothreonine; by autocatalysis" evidence="7">
    <location>
        <position position="198"/>
    </location>
</feature>
<gene>
    <name evidence="7" type="primary">dnaK</name>
    <name evidence="10" type="ORF">COT82_01390</name>
</gene>
<keyword evidence="3 7" id="KW-0547">Nucleotide-binding</keyword>
<feature type="compositionally biased region" description="Basic and acidic residues" evidence="9">
    <location>
        <begin position="614"/>
        <end position="642"/>
    </location>
</feature>
<dbReference type="Gene3D" id="2.60.34.10">
    <property type="entry name" value="Substrate Binding Domain Of DNAk, Chain A, domain 1"/>
    <property type="match status" value="1"/>
</dbReference>
<keyword evidence="4 7" id="KW-0067">ATP-binding</keyword>
<dbReference type="Proteomes" id="UP000230481">
    <property type="component" value="Unassembled WGS sequence"/>
</dbReference>
<dbReference type="GO" id="GO:0140662">
    <property type="term" value="F:ATP-dependent protein folding chaperone"/>
    <property type="evidence" value="ECO:0007669"/>
    <property type="project" value="InterPro"/>
</dbReference>
<dbReference type="PROSITE" id="PS01036">
    <property type="entry name" value="HSP70_3"/>
    <property type="match status" value="1"/>
</dbReference>
<dbReference type="SUPFAM" id="SSF100934">
    <property type="entry name" value="Heat shock protein 70kD (HSP70), C-terminal subdomain"/>
    <property type="match status" value="1"/>
</dbReference>
<comment type="function">
    <text evidence="7">Acts as a chaperone.</text>
</comment>
<keyword evidence="5 7" id="KW-0346">Stress response</keyword>
<dbReference type="FunFam" id="3.30.420.40:FF:000004">
    <property type="entry name" value="Molecular chaperone DnaK"/>
    <property type="match status" value="1"/>
</dbReference>
<dbReference type="NCBIfam" id="TIGR02350">
    <property type="entry name" value="prok_dnaK"/>
    <property type="match status" value="1"/>
</dbReference>
<dbReference type="GO" id="GO:0051082">
    <property type="term" value="F:unfolded protein binding"/>
    <property type="evidence" value="ECO:0007669"/>
    <property type="project" value="InterPro"/>
</dbReference>